<dbReference type="PROSITE" id="PS50987">
    <property type="entry name" value="HTH_ARSR_2"/>
    <property type="match status" value="1"/>
</dbReference>
<proteinExistence type="predicted"/>
<evidence type="ECO:0000259" key="4">
    <source>
        <dbReference type="PROSITE" id="PS50987"/>
    </source>
</evidence>
<dbReference type="InterPro" id="IPR036388">
    <property type="entry name" value="WH-like_DNA-bd_sf"/>
</dbReference>
<dbReference type="GO" id="GO:0003677">
    <property type="term" value="F:DNA binding"/>
    <property type="evidence" value="ECO:0007669"/>
    <property type="project" value="UniProtKB-KW"/>
</dbReference>
<dbReference type="PANTHER" id="PTHR43132">
    <property type="entry name" value="ARSENICAL RESISTANCE OPERON REPRESSOR ARSR-RELATED"/>
    <property type="match status" value="1"/>
</dbReference>
<dbReference type="EMBL" id="BMQQ01000011">
    <property type="protein sequence ID" value="GGT37174.1"/>
    <property type="molecule type" value="Genomic_DNA"/>
</dbReference>
<dbReference type="AlphaFoldDB" id="A0A918LQ18"/>
<evidence type="ECO:0000256" key="1">
    <source>
        <dbReference type="ARBA" id="ARBA00023015"/>
    </source>
</evidence>
<dbReference type="GO" id="GO:0003700">
    <property type="term" value="F:DNA-binding transcription factor activity"/>
    <property type="evidence" value="ECO:0007669"/>
    <property type="project" value="InterPro"/>
</dbReference>
<keyword evidence="6" id="KW-1185">Reference proteome</keyword>
<dbReference type="Proteomes" id="UP000619486">
    <property type="component" value="Unassembled WGS sequence"/>
</dbReference>
<protein>
    <submittedName>
        <fullName evidence="5">Transcriptional regulator</fullName>
    </submittedName>
</protein>
<dbReference type="PANTHER" id="PTHR43132:SF8">
    <property type="entry name" value="HTH-TYPE TRANSCRIPTIONAL REGULATOR KMTR"/>
    <property type="match status" value="1"/>
</dbReference>
<sequence length="363" mass="39189">MLAAGGQSPRSLRPWPNSWRHWEERTLIRIRFTGTDLAHVRFAPRPAPVQELNATFMKLTHGDDPLLHGRWRRRVLRSLPPAVEPLADLVPGRPSSAPLFLDEFSDSLAAGLDAVRATPPAFVRTELRRVHGPYHRPAPWVRGLHRGDAGAWDVLRRAQQAAFETVLGPVWPVVQDLHQAEFTRRAVAVAEHGIGAVLAGLVPGGRLNGDTWEFPAPAGRDVTTDGRGLLLLPTFHWTAHPVVAEPPGRPVVVTYPAGDGLPLTPYGPGATEDALAGVLGRTRLEILLLLGSGEEHTTSGLARRLGVSNATVSAHTTALRGAGLLTTARAGRAVLHTRSPLGGLLVGRLDRTPPIHDGRMTAW</sequence>
<dbReference type="SMART" id="SM00418">
    <property type="entry name" value="HTH_ARSR"/>
    <property type="match status" value="1"/>
</dbReference>
<dbReference type="InterPro" id="IPR051011">
    <property type="entry name" value="Metal_resp_trans_reg"/>
</dbReference>
<dbReference type="Pfam" id="PF01022">
    <property type="entry name" value="HTH_5"/>
    <property type="match status" value="1"/>
</dbReference>
<accession>A0A918LQ18</accession>
<reference evidence="5" key="2">
    <citation type="submission" date="2020-09" db="EMBL/GenBank/DDBJ databases">
        <authorList>
            <person name="Sun Q."/>
            <person name="Ohkuma M."/>
        </authorList>
    </citation>
    <scope>NUCLEOTIDE SEQUENCE</scope>
    <source>
        <strain evidence="5">JCM 3172</strain>
    </source>
</reference>
<dbReference type="InterPro" id="IPR011991">
    <property type="entry name" value="ArsR-like_HTH"/>
</dbReference>
<dbReference type="InterPro" id="IPR036390">
    <property type="entry name" value="WH_DNA-bd_sf"/>
</dbReference>
<feature type="domain" description="HTH arsR-type" evidence="4">
    <location>
        <begin position="263"/>
        <end position="361"/>
    </location>
</feature>
<dbReference type="SUPFAM" id="SSF46785">
    <property type="entry name" value="Winged helix' DNA-binding domain"/>
    <property type="match status" value="1"/>
</dbReference>
<evidence type="ECO:0000313" key="5">
    <source>
        <dbReference type="EMBL" id="GGT37174.1"/>
    </source>
</evidence>
<organism evidence="5 6">
    <name type="scientific">Streptomyces purpureus</name>
    <dbReference type="NCBI Taxonomy" id="1951"/>
    <lineage>
        <taxon>Bacteria</taxon>
        <taxon>Bacillati</taxon>
        <taxon>Actinomycetota</taxon>
        <taxon>Actinomycetes</taxon>
        <taxon>Kitasatosporales</taxon>
        <taxon>Streptomycetaceae</taxon>
        <taxon>Streptomyces</taxon>
    </lineage>
</organism>
<evidence type="ECO:0000256" key="3">
    <source>
        <dbReference type="ARBA" id="ARBA00023163"/>
    </source>
</evidence>
<reference evidence="5" key="1">
    <citation type="journal article" date="2014" name="Int. J. Syst. Evol. Microbiol.">
        <title>Complete genome sequence of Corynebacterium casei LMG S-19264T (=DSM 44701T), isolated from a smear-ripened cheese.</title>
        <authorList>
            <consortium name="US DOE Joint Genome Institute (JGI-PGF)"/>
            <person name="Walter F."/>
            <person name="Albersmeier A."/>
            <person name="Kalinowski J."/>
            <person name="Ruckert C."/>
        </authorList>
    </citation>
    <scope>NUCLEOTIDE SEQUENCE</scope>
    <source>
        <strain evidence="5">JCM 3172</strain>
    </source>
</reference>
<comment type="caution">
    <text evidence="5">The sequence shown here is derived from an EMBL/GenBank/DDBJ whole genome shotgun (WGS) entry which is preliminary data.</text>
</comment>
<evidence type="ECO:0000313" key="6">
    <source>
        <dbReference type="Proteomes" id="UP000619486"/>
    </source>
</evidence>
<dbReference type="Gene3D" id="1.10.10.10">
    <property type="entry name" value="Winged helix-like DNA-binding domain superfamily/Winged helix DNA-binding domain"/>
    <property type="match status" value="1"/>
</dbReference>
<keyword evidence="2" id="KW-0238">DNA-binding</keyword>
<dbReference type="CDD" id="cd00090">
    <property type="entry name" value="HTH_ARSR"/>
    <property type="match status" value="1"/>
</dbReference>
<name>A0A918LQ18_9ACTN</name>
<keyword evidence="1" id="KW-0805">Transcription regulation</keyword>
<gene>
    <name evidence="5" type="ORF">GCM10014713_33660</name>
</gene>
<keyword evidence="3" id="KW-0804">Transcription</keyword>
<dbReference type="InterPro" id="IPR001845">
    <property type="entry name" value="HTH_ArsR_DNA-bd_dom"/>
</dbReference>
<evidence type="ECO:0000256" key="2">
    <source>
        <dbReference type="ARBA" id="ARBA00023125"/>
    </source>
</evidence>